<sequence>MAAPSSIDIKNLDGKWSMNKSLSDPFDPVLALQGIGWLTRKGLGAATLTQHLRQTPATGEDGAPTTDITIEQFVTGGIKGNVEKRILDWSIRAHTDWLFGTVQSKNRYSRLAKIKEENNGQPADAEFLAEGWLKETEEGEIVEGFAVNEKQGWTAWQIWGFADIGGERKLARRFVVRKTGTDEFTRVRLVYDYLEAL</sequence>
<proteinExistence type="predicted"/>
<dbReference type="EMBL" id="NRDI02000006">
    <property type="protein sequence ID" value="KAI1515593.1"/>
    <property type="molecule type" value="Genomic_DNA"/>
</dbReference>
<dbReference type="OMA" id="GERRYCM"/>
<dbReference type="EMBL" id="NQIK02000008">
    <property type="protein sequence ID" value="KAF7567188.1"/>
    <property type="molecule type" value="Genomic_DNA"/>
</dbReference>
<reference evidence="1" key="1">
    <citation type="journal article" date="2018" name="BMC Genomics">
        <title>Comparative genomics of the wheat fungal pathogen Pyrenophora tritici-repentis reveals chromosomal variations and genome plasticity.</title>
        <authorList>
            <person name="Moolhuijzen P."/>
            <person name="See P.T."/>
            <person name="Hane J.K."/>
            <person name="Shi G."/>
            <person name="Liu Z."/>
            <person name="Oliver R.P."/>
            <person name="Moffat C.S."/>
        </authorList>
    </citation>
    <scope>NUCLEOTIDE SEQUENCE [LARGE SCALE GENOMIC DNA]</scope>
    <source>
        <strain evidence="1">M4</strain>
    </source>
</reference>
<organism evidence="1 3">
    <name type="scientific">Pyrenophora tritici-repentis</name>
    <dbReference type="NCBI Taxonomy" id="45151"/>
    <lineage>
        <taxon>Eukaryota</taxon>
        <taxon>Fungi</taxon>
        <taxon>Dikarya</taxon>
        <taxon>Ascomycota</taxon>
        <taxon>Pezizomycotina</taxon>
        <taxon>Dothideomycetes</taxon>
        <taxon>Pleosporomycetidae</taxon>
        <taxon>Pleosporales</taxon>
        <taxon>Pleosporineae</taxon>
        <taxon>Pleosporaceae</taxon>
        <taxon>Pyrenophora</taxon>
    </lineage>
</organism>
<protein>
    <submittedName>
        <fullName evidence="1">Uncharacterized protein</fullName>
    </submittedName>
</protein>
<dbReference type="OrthoDB" id="425354at2759"/>
<gene>
    <name evidence="2" type="ORF">Ptr86124_005594</name>
    <name evidence="1" type="ORF">PtrM4_137790</name>
</gene>
<comment type="caution">
    <text evidence="1">The sequence shown here is derived from an EMBL/GenBank/DDBJ whole genome shotgun (WGS) entry which is preliminary data.</text>
</comment>
<reference evidence="4" key="4">
    <citation type="journal article" date="2022" name="Microb. Genom.">
        <title>A global pangenome for the wheat fungal pathogen Pyrenophora tritici-repentis and prediction of effector protein structural homology.</title>
        <authorList>
            <person name="Moolhuijzen P.M."/>
            <person name="See P.T."/>
            <person name="Shi G."/>
            <person name="Powell H.R."/>
            <person name="Cockram J."/>
            <person name="Jorgensen L.N."/>
            <person name="Benslimane H."/>
            <person name="Strelkov S.E."/>
            <person name="Turner J."/>
            <person name="Liu Z."/>
            <person name="Moffat C.S."/>
        </authorList>
    </citation>
    <scope>NUCLEOTIDE SEQUENCE [LARGE SCALE GENOMIC DNA]</scope>
</reference>
<dbReference type="InterPro" id="IPR053037">
    <property type="entry name" value="Pericyclase_pydY-like"/>
</dbReference>
<keyword evidence="4" id="KW-1185">Reference proteome</keyword>
<dbReference type="AlphaFoldDB" id="A0A2W1D3U0"/>
<accession>A0A2W1D3U0</accession>
<name>A0A2W1D3U0_9PLEO</name>
<evidence type="ECO:0000313" key="3">
    <source>
        <dbReference type="Proteomes" id="UP000245464"/>
    </source>
</evidence>
<reference evidence="2" key="2">
    <citation type="submission" date="2021-05" db="EMBL/GenBank/DDBJ databases">
        <authorList>
            <person name="Moolhuijzen P.M."/>
            <person name="Moffat C.S."/>
        </authorList>
    </citation>
    <scope>NUCLEOTIDE SEQUENCE</scope>
    <source>
        <strain evidence="2">86-124</strain>
    </source>
</reference>
<dbReference type="Proteomes" id="UP000245464">
    <property type="component" value="Chromosome 8"/>
</dbReference>
<evidence type="ECO:0000313" key="2">
    <source>
        <dbReference type="EMBL" id="KAI1515593.1"/>
    </source>
</evidence>
<dbReference type="PANTHER" id="PTHR38115">
    <property type="entry name" value="LIPOCALIN-LIKE DOMAIN-CONTAINING PROTEIN"/>
    <property type="match status" value="1"/>
</dbReference>
<evidence type="ECO:0000313" key="1">
    <source>
        <dbReference type="EMBL" id="KAF7567188.1"/>
    </source>
</evidence>
<dbReference type="Proteomes" id="UP000249757">
    <property type="component" value="Unassembled WGS sequence"/>
</dbReference>
<evidence type="ECO:0000313" key="4">
    <source>
        <dbReference type="Proteomes" id="UP000249757"/>
    </source>
</evidence>
<reference evidence="2" key="3">
    <citation type="journal article" date="2022" name="bioRxiv">
        <title>A global pangenome for the wheat fungal pathogen Pyrenophora tritici-repentis and prediction of effector protein structural homology.</title>
        <authorList>
            <person name="Moolhuijzen P."/>
            <person name="See P.T."/>
            <person name="Shi G."/>
            <person name="Powell H.R."/>
            <person name="Cockram J."/>
            <person name="Jorgensen L.N."/>
            <person name="Benslimane H."/>
            <person name="Strelkov S.E."/>
            <person name="Turner J."/>
            <person name="Liu Z."/>
            <person name="Moffat C.S."/>
        </authorList>
    </citation>
    <scope>NUCLEOTIDE SEQUENCE</scope>
    <source>
        <strain evidence="2">86-124</strain>
    </source>
</reference>
<dbReference type="PANTHER" id="PTHR38115:SF1">
    <property type="entry name" value="LIPOCALIN-LIKE DOMAIN-CONTAINING PROTEIN"/>
    <property type="match status" value="1"/>
</dbReference>